<name>A0A2P2MYV0_RHIMU</name>
<organism evidence="1">
    <name type="scientific">Rhizophora mucronata</name>
    <name type="common">Asiatic mangrove</name>
    <dbReference type="NCBI Taxonomy" id="61149"/>
    <lineage>
        <taxon>Eukaryota</taxon>
        <taxon>Viridiplantae</taxon>
        <taxon>Streptophyta</taxon>
        <taxon>Embryophyta</taxon>
        <taxon>Tracheophyta</taxon>
        <taxon>Spermatophyta</taxon>
        <taxon>Magnoliopsida</taxon>
        <taxon>eudicotyledons</taxon>
        <taxon>Gunneridae</taxon>
        <taxon>Pentapetalae</taxon>
        <taxon>rosids</taxon>
        <taxon>fabids</taxon>
        <taxon>Malpighiales</taxon>
        <taxon>Rhizophoraceae</taxon>
        <taxon>Rhizophora</taxon>
    </lineage>
</organism>
<accession>A0A2P2MYV0</accession>
<evidence type="ECO:0000313" key="1">
    <source>
        <dbReference type="EMBL" id="MBX35395.1"/>
    </source>
</evidence>
<sequence>MYVGPRLRDKRQS</sequence>
<proteinExistence type="predicted"/>
<reference evidence="1" key="1">
    <citation type="submission" date="2018-02" db="EMBL/GenBank/DDBJ databases">
        <title>Rhizophora mucronata_Transcriptome.</title>
        <authorList>
            <person name="Meera S.P."/>
            <person name="Sreeshan A."/>
            <person name="Augustine A."/>
        </authorList>
    </citation>
    <scope>NUCLEOTIDE SEQUENCE</scope>
    <source>
        <tissue evidence="1">Leaf</tissue>
    </source>
</reference>
<dbReference type="EMBL" id="GGEC01054911">
    <property type="protein sequence ID" value="MBX35395.1"/>
    <property type="molecule type" value="Transcribed_RNA"/>
</dbReference>
<protein>
    <submittedName>
        <fullName evidence="1">Uncharacterized protein</fullName>
    </submittedName>
</protein>